<dbReference type="SUPFAM" id="SSF54211">
    <property type="entry name" value="Ribosomal protein S5 domain 2-like"/>
    <property type="match status" value="1"/>
</dbReference>
<organism evidence="8 9">
    <name type="scientific">Haloferax mucosum ATCC BAA-1512</name>
    <dbReference type="NCBI Taxonomy" id="662479"/>
    <lineage>
        <taxon>Archaea</taxon>
        <taxon>Methanobacteriati</taxon>
        <taxon>Methanobacteriota</taxon>
        <taxon>Stenosarchaea group</taxon>
        <taxon>Halobacteria</taxon>
        <taxon>Halobacteriales</taxon>
        <taxon>Haloferacaceae</taxon>
        <taxon>Haloferax</taxon>
    </lineage>
</organism>
<feature type="compositionally biased region" description="Basic and acidic residues" evidence="5">
    <location>
        <begin position="379"/>
        <end position="388"/>
    </location>
</feature>
<evidence type="ECO:0000256" key="2">
    <source>
        <dbReference type="ARBA" id="ARBA00022763"/>
    </source>
</evidence>
<dbReference type="SUPFAM" id="SSF118116">
    <property type="entry name" value="DNA mismatch repair protein MutL"/>
    <property type="match status" value="1"/>
</dbReference>
<dbReference type="Gene3D" id="3.30.565.10">
    <property type="entry name" value="Histidine kinase-like ATPase, C-terminal domain"/>
    <property type="match status" value="1"/>
</dbReference>
<feature type="compositionally biased region" description="Polar residues" evidence="5">
    <location>
        <begin position="474"/>
        <end position="491"/>
    </location>
</feature>
<feature type="compositionally biased region" description="Low complexity" evidence="5">
    <location>
        <begin position="411"/>
        <end position="420"/>
    </location>
</feature>
<dbReference type="SUPFAM" id="SSF55874">
    <property type="entry name" value="ATPase domain of HSP90 chaperone/DNA topoisomerase II/histidine kinase"/>
    <property type="match status" value="1"/>
</dbReference>
<dbReference type="Pfam" id="PF08676">
    <property type="entry name" value="MutL_C"/>
    <property type="match status" value="1"/>
</dbReference>
<comment type="caution">
    <text evidence="8">The sequence shown here is derived from an EMBL/GenBank/DDBJ whole genome shotgun (WGS) entry which is preliminary data.</text>
</comment>
<evidence type="ECO:0000256" key="1">
    <source>
        <dbReference type="ARBA" id="ARBA00006082"/>
    </source>
</evidence>
<reference evidence="8 9" key="1">
    <citation type="journal article" date="2014" name="PLoS Genet.">
        <title>Phylogenetically driven sequencing of extremely halophilic archaea reveals strategies for static and dynamic osmo-response.</title>
        <authorList>
            <person name="Becker E.A."/>
            <person name="Seitzer P.M."/>
            <person name="Tritt A."/>
            <person name="Larsen D."/>
            <person name="Krusor M."/>
            <person name="Yao A.I."/>
            <person name="Wu D."/>
            <person name="Madern D."/>
            <person name="Eisen J.A."/>
            <person name="Darling A.E."/>
            <person name="Facciotti M.T."/>
        </authorList>
    </citation>
    <scope>NUCLEOTIDE SEQUENCE [LARGE SCALE GENOMIC DNA]</scope>
    <source>
        <strain evidence="8 9">ATCC BAA-1512</strain>
    </source>
</reference>
<dbReference type="Proteomes" id="UP000011550">
    <property type="component" value="Unassembled WGS sequence"/>
</dbReference>
<dbReference type="NCBIfam" id="TIGR00585">
    <property type="entry name" value="mutl"/>
    <property type="match status" value="1"/>
</dbReference>
<dbReference type="InterPro" id="IPR014762">
    <property type="entry name" value="DNA_mismatch_repair_CS"/>
</dbReference>
<proteinExistence type="inferred from homology"/>
<dbReference type="Pfam" id="PF13589">
    <property type="entry name" value="HATPase_c_3"/>
    <property type="match status" value="1"/>
</dbReference>
<dbReference type="OrthoDB" id="146201at2157"/>
<feature type="compositionally biased region" description="Basic and acidic residues" evidence="5">
    <location>
        <begin position="342"/>
        <end position="357"/>
    </location>
</feature>
<accession>M0I5C9</accession>
<dbReference type="InterPro" id="IPR038973">
    <property type="entry name" value="MutL/Mlh/Pms-like"/>
</dbReference>
<dbReference type="InterPro" id="IPR014790">
    <property type="entry name" value="MutL_C"/>
</dbReference>
<keyword evidence="2 4" id="KW-0227">DNA damage</keyword>
<dbReference type="InterPro" id="IPR037198">
    <property type="entry name" value="MutL_C_sf"/>
</dbReference>
<evidence type="ECO:0000313" key="9">
    <source>
        <dbReference type="Proteomes" id="UP000011550"/>
    </source>
</evidence>
<dbReference type="EMBL" id="AOLN01000018">
    <property type="protein sequence ID" value="ELZ91985.1"/>
    <property type="molecule type" value="Genomic_DNA"/>
</dbReference>
<dbReference type="GO" id="GO:0030983">
    <property type="term" value="F:mismatched DNA binding"/>
    <property type="evidence" value="ECO:0007669"/>
    <property type="project" value="InterPro"/>
</dbReference>
<dbReference type="PANTHER" id="PTHR10073:SF12">
    <property type="entry name" value="DNA MISMATCH REPAIR PROTEIN MLH1"/>
    <property type="match status" value="1"/>
</dbReference>
<feature type="domain" description="MutL C-terminal dimerisation" evidence="6">
    <location>
        <begin position="539"/>
        <end position="684"/>
    </location>
</feature>
<dbReference type="SMART" id="SM00853">
    <property type="entry name" value="MutL_C"/>
    <property type="match status" value="1"/>
</dbReference>
<evidence type="ECO:0000313" key="8">
    <source>
        <dbReference type="EMBL" id="ELZ91985.1"/>
    </source>
</evidence>
<sequence>MSEIRQLDEQTIQRIAAGEVVERPASVVKELFENSLDADATRVSVAVDAGGVEGVRIRDDGVGMGEDDLELAVREHTTSKIADIEDLEAGIGTLGFRGEALHTIGAVSRLTIRSKPRGGDVGTELRYEGGEVEEIRPAGCPEGTVVEVEDLFFNTPARRKFLKTTATEFDHVNTVVTHYALANPGVAVSLEHDDREVFATEGRGDLQSTVLSVYGREVAESMVPVEHDAPGISVTGLVSHPETTRSTRDYLSTFVNDRYVTDRVLREAVLDAYGGQLDADRYPFAVLFVEVAPDAVDVNVHPRKMEVRWDEESQVKREVTEAVEDALLTHGLVRSSAPRGRSKADEAAIEPGERNETPESDGASDQNGTSESVAAAGADPHEGHRPGDGDAESDTDDRPMVRDVQAQSDTTDAPDPSAGASPPPTPPREYDLAPGPETTTQSSLDTDAAESPDSSADSTPESEASAPSTEPPSQTDKSSPATAEGTPSTGGSPQSASPESSPPDATPSRRISAPTTQRDLSGDEANLTPEFESLPSMRILGQLLDTYIVAETTAGLVLVDQHAADERVNYERLRNDVEGDTPTQALADPVELELTAREAALFEEYREALAQVGFHAGRTGDRTVSVRTVPAVFDAALDPELLRDALTAFVREEADGGQQTVDAVADELLADLACYPSITGNTSLREGSVLDLLSALDDCENPYACPHGRPVIIEFARDEIEARFERDYPGHGGRRTED</sequence>
<feature type="compositionally biased region" description="Polar residues" evidence="5">
    <location>
        <begin position="363"/>
        <end position="372"/>
    </location>
</feature>
<dbReference type="CDD" id="cd00782">
    <property type="entry name" value="MutL_Trans"/>
    <property type="match status" value="1"/>
</dbReference>
<dbReference type="FunFam" id="3.30.565.10:FF:000003">
    <property type="entry name" value="DNA mismatch repair endonuclease MutL"/>
    <property type="match status" value="1"/>
</dbReference>
<dbReference type="PROSITE" id="PS00058">
    <property type="entry name" value="DNA_MISMATCH_REPAIR_1"/>
    <property type="match status" value="1"/>
</dbReference>
<dbReference type="RefSeq" id="WP_008321829.1">
    <property type="nucleotide sequence ID" value="NZ_AOLN01000018.1"/>
</dbReference>
<dbReference type="GO" id="GO:0006298">
    <property type="term" value="P:mismatch repair"/>
    <property type="evidence" value="ECO:0007669"/>
    <property type="project" value="UniProtKB-UniRule"/>
</dbReference>
<comment type="similarity">
    <text evidence="1 4">Belongs to the DNA mismatch repair MutL/HexB family.</text>
</comment>
<name>M0I5C9_9EURY</name>
<feature type="compositionally biased region" description="Low complexity" evidence="5">
    <location>
        <begin position="445"/>
        <end position="473"/>
    </location>
</feature>
<dbReference type="GO" id="GO:0016887">
    <property type="term" value="F:ATP hydrolysis activity"/>
    <property type="evidence" value="ECO:0007669"/>
    <property type="project" value="InterPro"/>
</dbReference>
<dbReference type="InterPro" id="IPR036890">
    <property type="entry name" value="HATPase_C_sf"/>
</dbReference>
<dbReference type="InterPro" id="IPR020667">
    <property type="entry name" value="DNA_mismatch_repair_MutL"/>
</dbReference>
<feature type="region of interest" description="Disordered" evidence="5">
    <location>
        <begin position="330"/>
        <end position="528"/>
    </location>
</feature>
<evidence type="ECO:0000256" key="5">
    <source>
        <dbReference type="SAM" id="MobiDB-lite"/>
    </source>
</evidence>
<keyword evidence="9" id="KW-1185">Reference proteome</keyword>
<gene>
    <name evidence="4" type="primary">mutL</name>
    <name evidence="8" type="ORF">C440_16774</name>
</gene>
<dbReference type="InterPro" id="IPR042120">
    <property type="entry name" value="MutL_C_dimsub"/>
</dbReference>
<dbReference type="Gene3D" id="3.30.230.10">
    <property type="match status" value="1"/>
</dbReference>
<evidence type="ECO:0000259" key="7">
    <source>
        <dbReference type="SMART" id="SM01340"/>
    </source>
</evidence>
<evidence type="ECO:0000256" key="3">
    <source>
        <dbReference type="ARBA" id="ARBA00023204"/>
    </source>
</evidence>
<dbReference type="CDD" id="cd16926">
    <property type="entry name" value="HATPase_MutL-MLH-PMS-like"/>
    <property type="match status" value="1"/>
</dbReference>
<dbReference type="InterPro" id="IPR020568">
    <property type="entry name" value="Ribosomal_Su5_D2-typ_SF"/>
</dbReference>
<dbReference type="SMART" id="SM01340">
    <property type="entry name" value="DNA_mis_repair"/>
    <property type="match status" value="1"/>
</dbReference>
<dbReference type="STRING" id="662479.C440_16774"/>
<dbReference type="Gene3D" id="3.30.1540.20">
    <property type="entry name" value="MutL, C-terminal domain, dimerisation subdomain"/>
    <property type="match status" value="1"/>
</dbReference>
<dbReference type="PATRIC" id="fig|662479.7.peg.3411"/>
<dbReference type="InterPro" id="IPR013507">
    <property type="entry name" value="DNA_mismatch_S5_2-like"/>
</dbReference>
<evidence type="ECO:0000259" key="6">
    <source>
        <dbReference type="SMART" id="SM00853"/>
    </source>
</evidence>
<dbReference type="InterPro" id="IPR002099">
    <property type="entry name" value="MutL/Mlh/PMS"/>
</dbReference>
<dbReference type="PANTHER" id="PTHR10073">
    <property type="entry name" value="DNA MISMATCH REPAIR PROTEIN MLH, PMS, MUTL"/>
    <property type="match status" value="1"/>
</dbReference>
<dbReference type="InterPro" id="IPR042121">
    <property type="entry name" value="MutL_C_regsub"/>
</dbReference>
<comment type="function">
    <text evidence="4">This protein is involved in the repair of mismatches in DNA. It is required for dam-dependent methyl-directed DNA mismatch repair. May act as a 'molecular matchmaker', a protein that promotes the formation of a stable complex between two or more DNA-binding proteins in an ATP-dependent manner without itself being part of a final effector complex.</text>
</comment>
<dbReference type="HAMAP" id="MF_00149">
    <property type="entry name" value="DNA_mis_repair"/>
    <property type="match status" value="1"/>
</dbReference>
<dbReference type="InterPro" id="IPR014721">
    <property type="entry name" value="Ribsml_uS5_D2-typ_fold_subgr"/>
</dbReference>
<dbReference type="GO" id="GO:0140664">
    <property type="term" value="F:ATP-dependent DNA damage sensor activity"/>
    <property type="evidence" value="ECO:0007669"/>
    <property type="project" value="InterPro"/>
</dbReference>
<dbReference type="GO" id="GO:0005524">
    <property type="term" value="F:ATP binding"/>
    <property type="evidence" value="ECO:0007669"/>
    <property type="project" value="InterPro"/>
</dbReference>
<feature type="domain" description="DNA mismatch repair protein S5" evidence="7">
    <location>
        <begin position="210"/>
        <end position="328"/>
    </location>
</feature>
<dbReference type="Pfam" id="PF01119">
    <property type="entry name" value="DNA_mis_repair"/>
    <property type="match status" value="1"/>
</dbReference>
<dbReference type="Gene3D" id="3.30.1370.100">
    <property type="entry name" value="MutL, C-terminal domain, regulatory subdomain"/>
    <property type="match status" value="1"/>
</dbReference>
<dbReference type="GO" id="GO:0032300">
    <property type="term" value="C:mismatch repair complex"/>
    <property type="evidence" value="ECO:0007669"/>
    <property type="project" value="InterPro"/>
</dbReference>
<dbReference type="AlphaFoldDB" id="M0I5C9"/>
<keyword evidence="3 4" id="KW-0234">DNA repair</keyword>
<evidence type="ECO:0000256" key="4">
    <source>
        <dbReference type="HAMAP-Rule" id="MF_00149"/>
    </source>
</evidence>
<protein>
    <recommendedName>
        <fullName evidence="4">DNA mismatch repair protein MutL</fullName>
    </recommendedName>
</protein>